<feature type="domain" description="Peptidase S1" evidence="2">
    <location>
        <begin position="26"/>
        <end position="275"/>
    </location>
</feature>
<dbReference type="GO" id="GO:0006508">
    <property type="term" value="P:proteolysis"/>
    <property type="evidence" value="ECO:0007669"/>
    <property type="project" value="InterPro"/>
</dbReference>
<dbReference type="SMART" id="SM00020">
    <property type="entry name" value="Tryp_SPc"/>
    <property type="match status" value="1"/>
</dbReference>
<sequence>MAAASYRLAACLLLLASRLSAAFASYVSAKSMDFPPADQYPFAAVLLNRKEGPLCTGALVGSRAVLTAASCVVSASGSPVPDMVFVGMSNIFLDPFRRKNEYEIHKVAKIVTHPNFKASTPQQSNLALVVLQKASRQQPVALPAAGHAYPANGTAVVALGYGSRSGDGYWPQLHEDTLALMPQEQCGVLQMAYGAGSSPVQACTALSHSFRACAAGNVGAPLLEPSAAEPGAPLQLGLLVDGFSCSPDSAVASASSPALYTWLAQHAKWLDQQLKASRLRDPKPILFGAMRCCFSLLLALCLCAAVARSQDDSSFCSAVVPDSPDSEWQWISDGTPMDIPEDIMNATIQYFDEKYVPGVGTEGEKRNKYEQWVPCTEEDRSATGVGCIKQDDAADMYELRISIKCSHTDHVDEADVTLTVTVPNDGGDLNVTVTDVELNVDESHIELPKCVTQMCSECVPVEAVEGEVPAKEVCSACIAGYELGTDGECQRIGAPSASERKLLQTSGTMATCVPDDKACPCGQYFYTGYSSGGCGPCTRPGCAQGQMSRTQGVLTDCVYCYAYQGNCPQTGPGRNQWCRSCTYGYFWQDQGCNQCQDYIANCADCRACSSGASCHGGATCVQCMVGFKFRGDGTGFCVPV</sequence>
<dbReference type="InterPro" id="IPR043504">
    <property type="entry name" value="Peptidase_S1_PA_chymotrypsin"/>
</dbReference>
<accession>A0A9D4TSX2</accession>
<dbReference type="Proteomes" id="UP001055712">
    <property type="component" value="Unassembled WGS sequence"/>
</dbReference>
<proteinExistence type="predicted"/>
<dbReference type="SUPFAM" id="SSF50494">
    <property type="entry name" value="Trypsin-like serine proteases"/>
    <property type="match status" value="1"/>
</dbReference>
<reference evidence="3" key="1">
    <citation type="journal article" date="2019" name="Plant J.">
        <title>Chlorella vulgaris genome assembly and annotation reveals the molecular basis for metabolic acclimation to high light conditions.</title>
        <authorList>
            <person name="Cecchin M."/>
            <person name="Marcolungo L."/>
            <person name="Rossato M."/>
            <person name="Girolomoni L."/>
            <person name="Cosentino E."/>
            <person name="Cuine S."/>
            <person name="Li-Beisson Y."/>
            <person name="Delledonne M."/>
            <person name="Ballottari M."/>
        </authorList>
    </citation>
    <scope>NUCLEOTIDE SEQUENCE</scope>
    <source>
        <strain evidence="3">211/11P</strain>
    </source>
</reference>
<gene>
    <name evidence="3" type="ORF">D9Q98_003455</name>
</gene>
<organism evidence="3 4">
    <name type="scientific">Chlorella vulgaris</name>
    <name type="common">Green alga</name>
    <dbReference type="NCBI Taxonomy" id="3077"/>
    <lineage>
        <taxon>Eukaryota</taxon>
        <taxon>Viridiplantae</taxon>
        <taxon>Chlorophyta</taxon>
        <taxon>core chlorophytes</taxon>
        <taxon>Trebouxiophyceae</taxon>
        <taxon>Chlorellales</taxon>
        <taxon>Chlorellaceae</taxon>
        <taxon>Chlorella clade</taxon>
        <taxon>Chlorella</taxon>
    </lineage>
</organism>
<evidence type="ECO:0000256" key="1">
    <source>
        <dbReference type="SAM" id="SignalP"/>
    </source>
</evidence>
<dbReference type="Pfam" id="PF00089">
    <property type="entry name" value="Trypsin"/>
    <property type="match status" value="1"/>
</dbReference>
<dbReference type="AlphaFoldDB" id="A0A9D4TSX2"/>
<dbReference type="PANTHER" id="PTHR24260">
    <property type="match status" value="1"/>
</dbReference>
<keyword evidence="4" id="KW-1185">Reference proteome</keyword>
<name>A0A9D4TSX2_CHLVU</name>
<dbReference type="InterPro" id="IPR001254">
    <property type="entry name" value="Trypsin_dom"/>
</dbReference>
<keyword evidence="1" id="KW-0732">Signal</keyword>
<protein>
    <recommendedName>
        <fullName evidence="2">Peptidase S1 domain-containing protein</fullName>
    </recommendedName>
</protein>
<dbReference type="InterPro" id="IPR051333">
    <property type="entry name" value="CLIP_Serine_Protease"/>
</dbReference>
<evidence type="ECO:0000313" key="3">
    <source>
        <dbReference type="EMBL" id="KAI3433646.1"/>
    </source>
</evidence>
<feature type="signal peptide" evidence="1">
    <location>
        <begin position="1"/>
        <end position="24"/>
    </location>
</feature>
<dbReference type="OrthoDB" id="546450at2759"/>
<dbReference type="EMBL" id="SIDB01000004">
    <property type="protein sequence ID" value="KAI3433646.1"/>
    <property type="molecule type" value="Genomic_DNA"/>
</dbReference>
<feature type="chain" id="PRO_5038976025" description="Peptidase S1 domain-containing protein" evidence="1">
    <location>
        <begin position="25"/>
        <end position="640"/>
    </location>
</feature>
<dbReference type="InterPro" id="IPR009003">
    <property type="entry name" value="Peptidase_S1_PA"/>
</dbReference>
<dbReference type="PANTHER" id="PTHR24260:SF132">
    <property type="entry name" value="PEPTIDASE S1 DOMAIN-CONTAINING PROTEIN"/>
    <property type="match status" value="1"/>
</dbReference>
<evidence type="ECO:0000313" key="4">
    <source>
        <dbReference type="Proteomes" id="UP001055712"/>
    </source>
</evidence>
<dbReference type="PROSITE" id="PS50240">
    <property type="entry name" value="TRYPSIN_DOM"/>
    <property type="match status" value="1"/>
</dbReference>
<comment type="caution">
    <text evidence="3">The sequence shown here is derived from an EMBL/GenBank/DDBJ whole genome shotgun (WGS) entry which is preliminary data.</text>
</comment>
<dbReference type="Gene3D" id="2.40.10.10">
    <property type="entry name" value="Trypsin-like serine proteases"/>
    <property type="match status" value="1"/>
</dbReference>
<dbReference type="GO" id="GO:0004252">
    <property type="term" value="F:serine-type endopeptidase activity"/>
    <property type="evidence" value="ECO:0007669"/>
    <property type="project" value="InterPro"/>
</dbReference>
<reference evidence="3" key="2">
    <citation type="submission" date="2020-11" db="EMBL/GenBank/DDBJ databases">
        <authorList>
            <person name="Cecchin M."/>
            <person name="Marcolungo L."/>
            <person name="Rossato M."/>
            <person name="Girolomoni L."/>
            <person name="Cosentino E."/>
            <person name="Cuine S."/>
            <person name="Li-Beisson Y."/>
            <person name="Delledonne M."/>
            <person name="Ballottari M."/>
        </authorList>
    </citation>
    <scope>NUCLEOTIDE SEQUENCE</scope>
    <source>
        <strain evidence="3">211/11P</strain>
        <tissue evidence="3">Whole cell</tissue>
    </source>
</reference>
<evidence type="ECO:0000259" key="2">
    <source>
        <dbReference type="PROSITE" id="PS50240"/>
    </source>
</evidence>